<feature type="signal peptide" evidence="1">
    <location>
        <begin position="1"/>
        <end position="20"/>
    </location>
</feature>
<organism evidence="2 3">
    <name type="scientific">Neorhizobium galegae bv. officinalis bv. officinalis str. HAMBI 1141</name>
    <dbReference type="NCBI Taxonomy" id="1028801"/>
    <lineage>
        <taxon>Bacteria</taxon>
        <taxon>Pseudomonadati</taxon>
        <taxon>Pseudomonadota</taxon>
        <taxon>Alphaproteobacteria</taxon>
        <taxon>Hyphomicrobiales</taxon>
        <taxon>Rhizobiaceae</taxon>
        <taxon>Rhizobium/Agrobacterium group</taxon>
        <taxon>Neorhizobium</taxon>
    </lineage>
</organism>
<dbReference type="RefSeq" id="WP_040124109.1">
    <property type="nucleotide sequence ID" value="NZ_HG938356.1"/>
</dbReference>
<dbReference type="Gene3D" id="3.90.226.10">
    <property type="entry name" value="2-enoyl-CoA Hydratase, Chain A, domain 1"/>
    <property type="match status" value="1"/>
</dbReference>
<protein>
    <submittedName>
        <fullName evidence="2">Periplasmic protein-like protein</fullName>
    </submittedName>
</protein>
<dbReference type="AlphaFoldDB" id="A0A068TEZ0"/>
<dbReference type="KEGG" id="ngl:RG1141_PA02220"/>
<dbReference type="eggNOG" id="COG3904">
    <property type="taxonomic scope" value="Bacteria"/>
</dbReference>
<evidence type="ECO:0000256" key="1">
    <source>
        <dbReference type="SAM" id="SignalP"/>
    </source>
</evidence>
<reference evidence="3" key="1">
    <citation type="journal article" date="2014" name="BMC Genomics">
        <title>Genome sequencing of two Neorhizobium galegae strains reveals a noeT gene responsible for the unusual acetylation of the nodulation factors.</title>
        <authorList>
            <person name="Osterman J."/>
            <person name="Marsh J."/>
            <person name="Laine P.K."/>
            <person name="Zeng Z."/>
            <person name="Alatalo E."/>
            <person name="Sullivan J.T."/>
            <person name="Young J.P."/>
            <person name="Thomas-Oates J."/>
            <person name="Paulin L."/>
            <person name="Lindstrom K."/>
        </authorList>
    </citation>
    <scope>NUCLEOTIDE SEQUENCE [LARGE SCALE GENOMIC DNA]</scope>
    <source>
        <strain evidence="3">HAMBI 1141</strain>
        <plasmid evidence="3">II</plasmid>
    </source>
</reference>
<dbReference type="Proteomes" id="UP000028186">
    <property type="component" value="Plasmid pHAMBI1141a"/>
</dbReference>
<dbReference type="EMBL" id="HG938356">
    <property type="protein sequence ID" value="CDN57057.1"/>
    <property type="molecule type" value="Genomic_DNA"/>
</dbReference>
<evidence type="ECO:0000313" key="2">
    <source>
        <dbReference type="EMBL" id="CDN57057.1"/>
    </source>
</evidence>
<name>A0A068TEZ0_NEOGA</name>
<keyword evidence="1" id="KW-0732">Signal</keyword>
<evidence type="ECO:0000313" key="3">
    <source>
        <dbReference type="Proteomes" id="UP000028186"/>
    </source>
</evidence>
<keyword evidence="2" id="KW-0614">Plasmid</keyword>
<dbReference type="SUPFAM" id="SSF52096">
    <property type="entry name" value="ClpP/crotonase"/>
    <property type="match status" value="1"/>
</dbReference>
<accession>A0A068TEZ0</accession>
<geneLocation type="plasmid" evidence="3">
    <name>II</name>
</geneLocation>
<proteinExistence type="predicted"/>
<gene>
    <name evidence="2" type="ORF">RG1141_PA02220</name>
</gene>
<sequence length="303" mass="31741">MRVFLSAVLTISISTFASSAEINRAPGADGADLISIRGTLSEGDDLTFRKVAASSEKAIVVLDSQGGAVMAGLEIGRAIRLRGFATAVAPEALCASACALTWLAGSPRFISSSSRLGFHAAYRVVAGKAAESGVGNALVGAYLSQIGMTESAIIYVTSAPPEGIDWLTPEKAEKVGISYALMRSQAQRTVTLTATTEPYDPMSAATRFYGALSSADGEAAAALVVPEKRGRGPFNEASIHSFYSAMSTPLTLKSTDRLSENVVRVSYHYITTVGRTCSGRADVQTVHAYGRTLISRIKALDGC</sequence>
<dbReference type="InterPro" id="IPR029045">
    <property type="entry name" value="ClpP/crotonase-like_dom_sf"/>
</dbReference>
<dbReference type="HOGENOM" id="CLU_924075_0_0_5"/>
<feature type="chain" id="PRO_5001653885" evidence="1">
    <location>
        <begin position="21"/>
        <end position="303"/>
    </location>
</feature>